<feature type="chain" id="PRO_5004024607" evidence="1">
    <location>
        <begin position="20"/>
        <end position="348"/>
    </location>
</feature>
<dbReference type="eggNOG" id="ENOG502SZ3Z">
    <property type="taxonomic scope" value="Eukaryota"/>
</dbReference>
<accession>M2S2Q9</accession>
<dbReference type="OrthoDB" id="5337308at2759"/>
<reference evidence="2 3" key="1">
    <citation type="journal article" date="2012" name="PLoS Pathog.">
        <title>Diverse lifestyles and strategies of plant pathogenesis encoded in the genomes of eighteen Dothideomycetes fungi.</title>
        <authorList>
            <person name="Ohm R.A."/>
            <person name="Feau N."/>
            <person name="Henrissat B."/>
            <person name="Schoch C.L."/>
            <person name="Horwitz B.A."/>
            <person name="Barry K.W."/>
            <person name="Condon B.J."/>
            <person name="Copeland A.C."/>
            <person name="Dhillon B."/>
            <person name="Glaser F."/>
            <person name="Hesse C.N."/>
            <person name="Kosti I."/>
            <person name="LaButti K."/>
            <person name="Lindquist E.A."/>
            <person name="Lucas S."/>
            <person name="Salamov A.A."/>
            <person name="Bradshaw R.E."/>
            <person name="Ciuffetti L."/>
            <person name="Hamelin R.C."/>
            <person name="Kema G.H.J."/>
            <person name="Lawrence C."/>
            <person name="Scott J.A."/>
            <person name="Spatafora J.W."/>
            <person name="Turgeon B.G."/>
            <person name="de Wit P.J.G.M."/>
            <person name="Zhong S."/>
            <person name="Goodwin S.B."/>
            <person name="Grigoriev I.V."/>
        </authorList>
    </citation>
    <scope>NUCLEOTIDE SEQUENCE [LARGE SCALE GENOMIC DNA]</scope>
    <source>
        <strain evidence="3">ND90Pr / ATCC 201652</strain>
    </source>
</reference>
<evidence type="ECO:0000313" key="3">
    <source>
        <dbReference type="Proteomes" id="UP000016934"/>
    </source>
</evidence>
<reference evidence="3" key="2">
    <citation type="journal article" date="2013" name="PLoS Genet.">
        <title>Comparative genome structure, secondary metabolite, and effector coding capacity across Cochliobolus pathogens.</title>
        <authorList>
            <person name="Condon B.J."/>
            <person name="Leng Y."/>
            <person name="Wu D."/>
            <person name="Bushley K.E."/>
            <person name="Ohm R.A."/>
            <person name="Otillar R."/>
            <person name="Martin J."/>
            <person name="Schackwitz W."/>
            <person name="Grimwood J."/>
            <person name="MohdZainudin N."/>
            <person name="Xue C."/>
            <person name="Wang R."/>
            <person name="Manning V.A."/>
            <person name="Dhillon B."/>
            <person name="Tu Z.J."/>
            <person name="Steffenson B.J."/>
            <person name="Salamov A."/>
            <person name="Sun H."/>
            <person name="Lowry S."/>
            <person name="LaButti K."/>
            <person name="Han J."/>
            <person name="Copeland A."/>
            <person name="Lindquist E."/>
            <person name="Barry K."/>
            <person name="Schmutz J."/>
            <person name="Baker S.E."/>
            <person name="Ciuffetti L.M."/>
            <person name="Grigoriev I.V."/>
            <person name="Zhong S."/>
            <person name="Turgeon B.G."/>
        </authorList>
    </citation>
    <scope>NUCLEOTIDE SEQUENCE [LARGE SCALE GENOMIC DNA]</scope>
    <source>
        <strain evidence="3">ND90Pr / ATCC 201652</strain>
    </source>
</reference>
<dbReference type="HOGENOM" id="CLU_037962_0_0_1"/>
<dbReference type="EMBL" id="KB445648">
    <property type="protein sequence ID" value="EMD61488.1"/>
    <property type="molecule type" value="Genomic_DNA"/>
</dbReference>
<dbReference type="OMA" id="WHEEDVI"/>
<dbReference type="AlphaFoldDB" id="M2S2Q9"/>
<evidence type="ECO:0000313" key="2">
    <source>
        <dbReference type="EMBL" id="EMD61488.1"/>
    </source>
</evidence>
<gene>
    <name evidence="2" type="ORF">COCSADRAFT_183513</name>
</gene>
<dbReference type="Proteomes" id="UP000016934">
    <property type="component" value="Unassembled WGS sequence"/>
</dbReference>
<name>M2S2Q9_COCSN</name>
<proteinExistence type="predicted"/>
<dbReference type="GeneID" id="19133419"/>
<sequence length="348" mass="38979">MKLRMIFSCTILLIVTAFGQFINNEQVMSVSDSGLEGKLLDSSIVQDGPPVESSAAGPEPFNPALGADFDPDVFASNQLWEGYISKGSYLFCLMIASGETAGRLMGTPRTPPSASSPWVMDDIIRGTYKFAVNVRDGVTIARQTLSPRTAVRHPFSWGREVRPDELPELQHVTDIHWGFWIKNNPNIKNFRGYGVENVVNDHTVLLVTRALRNRRKFALEIWPGVMFEKGSEEYMALIGSPIGDTIANFLITHKPWLGLKHVTHVIVVCDGNDQDTCARGMNKMHLFFTVEDAHFENEEGIEGNEGNRETGRIESHVFHVRDDGKQVVREHKVTANLWDEVNAWGSRV</sequence>
<dbReference type="RefSeq" id="XP_007702822.1">
    <property type="nucleotide sequence ID" value="XM_007704632.1"/>
</dbReference>
<keyword evidence="1" id="KW-0732">Signal</keyword>
<feature type="signal peptide" evidence="1">
    <location>
        <begin position="1"/>
        <end position="19"/>
    </location>
</feature>
<evidence type="ECO:0000256" key="1">
    <source>
        <dbReference type="SAM" id="SignalP"/>
    </source>
</evidence>
<keyword evidence="3" id="KW-1185">Reference proteome</keyword>
<protein>
    <submittedName>
        <fullName evidence="2">Uncharacterized protein</fullName>
    </submittedName>
</protein>
<organism evidence="2 3">
    <name type="scientific">Cochliobolus sativus (strain ND90Pr / ATCC 201652)</name>
    <name type="common">Common root rot and spot blotch fungus</name>
    <name type="synonym">Bipolaris sorokiniana</name>
    <dbReference type="NCBI Taxonomy" id="665912"/>
    <lineage>
        <taxon>Eukaryota</taxon>
        <taxon>Fungi</taxon>
        <taxon>Dikarya</taxon>
        <taxon>Ascomycota</taxon>
        <taxon>Pezizomycotina</taxon>
        <taxon>Dothideomycetes</taxon>
        <taxon>Pleosporomycetidae</taxon>
        <taxon>Pleosporales</taxon>
        <taxon>Pleosporineae</taxon>
        <taxon>Pleosporaceae</taxon>
        <taxon>Bipolaris</taxon>
    </lineage>
</organism>
<dbReference type="KEGG" id="bsc:COCSADRAFT_183513"/>